<feature type="transmembrane region" description="Helical" evidence="2">
    <location>
        <begin position="154"/>
        <end position="180"/>
    </location>
</feature>
<keyword evidence="2" id="KW-0472">Membrane</keyword>
<feature type="transmembrane region" description="Helical" evidence="2">
    <location>
        <begin position="76"/>
        <end position="94"/>
    </location>
</feature>
<dbReference type="AlphaFoldDB" id="A0AAD6J859"/>
<feature type="transmembrane region" description="Helical" evidence="2">
    <location>
        <begin position="270"/>
        <end position="291"/>
    </location>
</feature>
<keyword evidence="2" id="KW-0812">Transmembrane</keyword>
<evidence type="ECO:0000313" key="4">
    <source>
        <dbReference type="Proteomes" id="UP001221413"/>
    </source>
</evidence>
<evidence type="ECO:0000256" key="1">
    <source>
        <dbReference type="SAM" id="MobiDB-lite"/>
    </source>
</evidence>
<accession>A0AAD6J859</accession>
<organism evidence="3 4">
    <name type="scientific">Drechslerella dactyloides</name>
    <name type="common">Nematode-trapping fungus</name>
    <name type="synonym">Arthrobotrys dactyloides</name>
    <dbReference type="NCBI Taxonomy" id="74499"/>
    <lineage>
        <taxon>Eukaryota</taxon>
        <taxon>Fungi</taxon>
        <taxon>Dikarya</taxon>
        <taxon>Ascomycota</taxon>
        <taxon>Pezizomycotina</taxon>
        <taxon>Orbiliomycetes</taxon>
        <taxon>Orbiliales</taxon>
        <taxon>Orbiliaceae</taxon>
        <taxon>Drechslerella</taxon>
    </lineage>
</organism>
<reference evidence="3" key="1">
    <citation type="submission" date="2023-01" db="EMBL/GenBank/DDBJ databases">
        <title>The chitinases involved in constricting ring structure development in the nematode-trapping fungus Drechslerella dactyloides.</title>
        <authorList>
            <person name="Wang R."/>
            <person name="Zhang L."/>
            <person name="Tang P."/>
            <person name="Li S."/>
            <person name="Liang L."/>
        </authorList>
    </citation>
    <scope>NUCLEOTIDE SEQUENCE</scope>
    <source>
        <strain evidence="3">YMF1.00031</strain>
    </source>
</reference>
<evidence type="ECO:0000256" key="2">
    <source>
        <dbReference type="SAM" id="Phobius"/>
    </source>
</evidence>
<feature type="transmembrane region" description="Helical" evidence="2">
    <location>
        <begin position="233"/>
        <end position="250"/>
    </location>
</feature>
<comment type="caution">
    <text evidence="3">The sequence shown here is derived from an EMBL/GenBank/DDBJ whole genome shotgun (WGS) entry which is preliminary data.</text>
</comment>
<feature type="transmembrane region" description="Helical" evidence="2">
    <location>
        <begin position="114"/>
        <end position="138"/>
    </location>
</feature>
<feature type="region of interest" description="Disordered" evidence="1">
    <location>
        <begin position="381"/>
        <end position="429"/>
    </location>
</feature>
<evidence type="ECO:0000313" key="3">
    <source>
        <dbReference type="EMBL" id="KAJ6264586.1"/>
    </source>
</evidence>
<sequence>MAPRRGGSRGGSSSGGSIDNQCDDYGAFSDGYSQAQIAIYGVILLFFLILAICVANSSGKRKKAGRRRTILRWYHYGIALFLVISSLILLIVRYTLVECGVIYPYLGPGSEFTAISVAVFVIFNLADLFLLGLILFLVTQQMFKLAGSENLRRAFLIIGIVLFTIVSVMFIARAVMNGVLAYEDYTSSRVVRSYRKLTEGFFVLAAILALYASLGLTVAAVKLWNKPERRLGIVGWVPVIIVGILIYFIYNVANVFIAYHERDPDVIGILVGYGISLLGYFAAFFAIFMLARGTGWEYLDHAHAGESTVYQQYGNYGAPQPGPPHTQPIGGYPVGAPYGGVQPPIDPNKRTSYPQSTTPVPPYQAPGMPYSGGGVYNQPQQTYGPTSTWNSGGYAPAHPVSAPSPAPYHNPAFGVANRGLEPNELAGRT</sequence>
<feature type="compositionally biased region" description="Polar residues" evidence="1">
    <location>
        <begin position="381"/>
        <end position="391"/>
    </location>
</feature>
<keyword evidence="2" id="KW-1133">Transmembrane helix</keyword>
<feature type="transmembrane region" description="Helical" evidence="2">
    <location>
        <begin position="37"/>
        <end position="55"/>
    </location>
</feature>
<dbReference type="EMBL" id="JAQGDS010000001">
    <property type="protein sequence ID" value="KAJ6264586.1"/>
    <property type="molecule type" value="Genomic_DNA"/>
</dbReference>
<proteinExistence type="predicted"/>
<feature type="transmembrane region" description="Helical" evidence="2">
    <location>
        <begin position="200"/>
        <end position="221"/>
    </location>
</feature>
<dbReference type="Proteomes" id="UP001221413">
    <property type="component" value="Unassembled WGS sequence"/>
</dbReference>
<gene>
    <name evidence="3" type="ORF">Dda_0735</name>
</gene>
<name>A0AAD6J859_DREDA</name>
<keyword evidence="4" id="KW-1185">Reference proteome</keyword>
<protein>
    <submittedName>
        <fullName evidence="3">Uncharacterized protein</fullName>
    </submittedName>
</protein>